<dbReference type="Gene3D" id="3.40.50.720">
    <property type="entry name" value="NAD(P)-binding Rossmann-like Domain"/>
    <property type="match status" value="1"/>
</dbReference>
<keyword evidence="2" id="KW-0560">Oxidoreductase</keyword>
<dbReference type="SUPFAM" id="SSF55347">
    <property type="entry name" value="Glyceraldehyde-3-phosphate dehydrogenase-like, C-terminal domain"/>
    <property type="match status" value="1"/>
</dbReference>
<dbReference type="InterPro" id="IPR050984">
    <property type="entry name" value="Gfo/Idh/MocA_domain"/>
</dbReference>
<keyword evidence="6" id="KW-1185">Reference proteome</keyword>
<evidence type="ECO:0000256" key="1">
    <source>
        <dbReference type="ARBA" id="ARBA00010928"/>
    </source>
</evidence>
<dbReference type="InterPro" id="IPR000683">
    <property type="entry name" value="Gfo/Idh/MocA-like_OxRdtase_N"/>
</dbReference>
<dbReference type="InterPro" id="IPR036291">
    <property type="entry name" value="NAD(P)-bd_dom_sf"/>
</dbReference>
<reference evidence="5 6" key="1">
    <citation type="submission" date="2019-08" db="EMBL/GenBank/DDBJ databases">
        <title>Lentzea from Indian Himalayas.</title>
        <authorList>
            <person name="Mandal S."/>
            <person name="Mallick Gupta A."/>
            <person name="Maiti P.K."/>
            <person name="Sarkar J."/>
            <person name="Mandal S."/>
        </authorList>
    </citation>
    <scope>NUCLEOTIDE SEQUENCE [LARGE SCALE GENOMIC DNA]</scope>
    <source>
        <strain evidence="5 6">PSKA42</strain>
    </source>
</reference>
<evidence type="ECO:0000259" key="3">
    <source>
        <dbReference type="Pfam" id="PF01408"/>
    </source>
</evidence>
<dbReference type="EMBL" id="VSRL01000014">
    <property type="protein sequence ID" value="NKE56469.1"/>
    <property type="molecule type" value="Genomic_DNA"/>
</dbReference>
<name>A0ABX1FC46_9PSEU</name>
<dbReference type="Gene3D" id="3.30.360.10">
    <property type="entry name" value="Dihydrodipicolinate Reductase, domain 2"/>
    <property type="match status" value="1"/>
</dbReference>
<organism evidence="5 6">
    <name type="scientific">Lentzea indica</name>
    <dbReference type="NCBI Taxonomy" id="2604800"/>
    <lineage>
        <taxon>Bacteria</taxon>
        <taxon>Bacillati</taxon>
        <taxon>Actinomycetota</taxon>
        <taxon>Actinomycetes</taxon>
        <taxon>Pseudonocardiales</taxon>
        <taxon>Pseudonocardiaceae</taxon>
        <taxon>Lentzea</taxon>
    </lineage>
</organism>
<dbReference type="InterPro" id="IPR055170">
    <property type="entry name" value="GFO_IDH_MocA-like_dom"/>
</dbReference>
<gene>
    <name evidence="5" type="ORF">FXN61_06340</name>
</gene>
<dbReference type="PANTHER" id="PTHR22604:SF105">
    <property type="entry name" value="TRANS-1,2-DIHYDROBENZENE-1,2-DIOL DEHYDROGENASE"/>
    <property type="match status" value="1"/>
</dbReference>
<feature type="domain" description="GFO/IDH/MocA-like oxidoreductase" evidence="4">
    <location>
        <begin position="128"/>
        <end position="243"/>
    </location>
</feature>
<dbReference type="Proteomes" id="UP001515943">
    <property type="component" value="Unassembled WGS sequence"/>
</dbReference>
<comment type="similarity">
    <text evidence="1">Belongs to the Gfo/Idh/MocA family.</text>
</comment>
<evidence type="ECO:0000313" key="5">
    <source>
        <dbReference type="EMBL" id="NKE56469.1"/>
    </source>
</evidence>
<protein>
    <submittedName>
        <fullName evidence="5">Gfo/Idh/MocA family oxidoreductase</fullName>
    </submittedName>
</protein>
<evidence type="ECO:0000256" key="2">
    <source>
        <dbReference type="ARBA" id="ARBA00023002"/>
    </source>
</evidence>
<feature type="domain" description="Gfo/Idh/MocA-like oxidoreductase N-terminal" evidence="3">
    <location>
        <begin position="2"/>
        <end position="117"/>
    </location>
</feature>
<evidence type="ECO:0000259" key="4">
    <source>
        <dbReference type="Pfam" id="PF22725"/>
    </source>
</evidence>
<sequence>MKWGVIATGGIAQAVTADMLKVEGVTVLAVSSRDKSRAHAFAERFGIERAYGDYHDLLADPDVDVVYVATPHGQHKEVTLAALNAGKHVLCEKAFALTVADAEEMIERARSKNLFLMEAMWTRFNPLIRKVHEAVRDGEIGEIRFIRASFGFAHAFDANDRLWAKEAGGGALLDLGVYPVALTHMLLGVPLEVRAWGGKAPSDVDSDAGLLLGYPGGAHALLSCSLVANIGCEAEIVGTEGAIKIADPMFNATKATINGVEHTIENEGYTHQIRAVEKCVASGLTESPSITWQNTLEIMRTLEDALNQLGVNYADIVR</sequence>
<dbReference type="Pfam" id="PF01408">
    <property type="entry name" value="GFO_IDH_MocA"/>
    <property type="match status" value="1"/>
</dbReference>
<accession>A0ABX1FC46</accession>
<dbReference type="PANTHER" id="PTHR22604">
    <property type="entry name" value="OXIDOREDUCTASES"/>
    <property type="match status" value="1"/>
</dbReference>
<dbReference type="Pfam" id="PF22725">
    <property type="entry name" value="GFO_IDH_MocA_C3"/>
    <property type="match status" value="1"/>
</dbReference>
<dbReference type="RefSeq" id="WP_167971164.1">
    <property type="nucleotide sequence ID" value="NZ_VSRL01000014.1"/>
</dbReference>
<evidence type="ECO:0000313" key="6">
    <source>
        <dbReference type="Proteomes" id="UP001515943"/>
    </source>
</evidence>
<dbReference type="SUPFAM" id="SSF51735">
    <property type="entry name" value="NAD(P)-binding Rossmann-fold domains"/>
    <property type="match status" value="1"/>
</dbReference>
<comment type="caution">
    <text evidence="5">The sequence shown here is derived from an EMBL/GenBank/DDBJ whole genome shotgun (WGS) entry which is preliminary data.</text>
</comment>
<proteinExistence type="inferred from homology"/>